<protein>
    <submittedName>
        <fullName evidence="6">Ectoine utilization protein EutE</fullName>
    </submittedName>
</protein>
<dbReference type="InterPro" id="IPR043795">
    <property type="entry name" value="N-alpha-Ac-DABA-like"/>
</dbReference>
<sequence length="338" mass="36626">MTRIQSRIWTPIDFEQDGKFSDCLRLPLSTTKSAYGWIPIPIVSIKNGSGPTAVLIAGNHGDEYEGQLALMKIARELRPEDVRGRVIIIPSLNFPAVRAGLRVSPLDDGNLNRSFPGKALGTPTEMIAHYISDFMLPMADIAVDLHSGGFSLDYVQCALVRPGRTEDETDKLVELIHVFGAPVSFISSGDGGGGATTLNAVARELGVLCITTELGGGATLSKTGLRIAEDGVKRLLKHFGITPAIDVAESTGSELMEIPGRDFFLYADDDGIFEPSAEVGDQVEEGQYAGRLHSFDNPIQKPQELYFPRSGQVACRRYPSLTTRGDCLFNLMRPRAAS</sequence>
<accession>A0A0T7G2G2</accession>
<evidence type="ECO:0000256" key="1">
    <source>
        <dbReference type="ARBA" id="ARBA00001947"/>
    </source>
</evidence>
<evidence type="ECO:0000313" key="7">
    <source>
        <dbReference type="EMBL" id="CDZ54839.1"/>
    </source>
</evidence>
<name>A0A0T7G2G2_NEOGA</name>
<evidence type="ECO:0000313" key="6">
    <source>
        <dbReference type="EMBL" id="CDZ41515.1"/>
    </source>
</evidence>
<evidence type="ECO:0000256" key="2">
    <source>
        <dbReference type="ARBA" id="ARBA00022723"/>
    </source>
</evidence>
<dbReference type="Gene3D" id="3.40.630.10">
    <property type="entry name" value="Zn peptidases"/>
    <property type="match status" value="1"/>
</dbReference>
<dbReference type="PIRSF" id="PIRSF039012">
    <property type="entry name" value="ASP"/>
    <property type="match status" value="1"/>
</dbReference>
<dbReference type="PANTHER" id="PTHR37326:SF1">
    <property type="entry name" value="BLL3975 PROTEIN"/>
    <property type="match status" value="1"/>
</dbReference>
<proteinExistence type="predicted"/>
<dbReference type="InterPro" id="IPR055438">
    <property type="entry name" value="AstE_AspA_cat"/>
</dbReference>
<dbReference type="EMBL" id="CCRK01000028">
    <property type="protein sequence ID" value="CDZ54839.1"/>
    <property type="molecule type" value="Genomic_DNA"/>
</dbReference>
<dbReference type="InterPro" id="IPR053138">
    <property type="entry name" value="N-alpha-Ac-DABA_deacetylase"/>
</dbReference>
<organism evidence="6 9">
    <name type="scientific">Neorhizobium galegae bv. officinalis</name>
    <dbReference type="NCBI Taxonomy" id="323656"/>
    <lineage>
        <taxon>Bacteria</taxon>
        <taxon>Pseudomonadati</taxon>
        <taxon>Pseudomonadota</taxon>
        <taxon>Alphaproteobacteria</taxon>
        <taxon>Hyphomicrobiales</taxon>
        <taxon>Rhizobiaceae</taxon>
        <taxon>Rhizobium/Agrobacterium group</taxon>
        <taxon>Neorhizobium</taxon>
    </lineage>
</organism>
<comment type="cofactor">
    <cofactor evidence="1">
        <name>Zn(2+)</name>
        <dbReference type="ChEBI" id="CHEBI:29105"/>
    </cofactor>
</comment>
<dbReference type="SUPFAM" id="SSF53187">
    <property type="entry name" value="Zn-dependent exopeptidases"/>
    <property type="match status" value="1"/>
</dbReference>
<dbReference type="GO" id="GO:0016788">
    <property type="term" value="F:hydrolase activity, acting on ester bonds"/>
    <property type="evidence" value="ECO:0007669"/>
    <property type="project" value="InterPro"/>
</dbReference>
<feature type="domain" description="Succinylglutamate desuccinylase/Aspartoacylase catalytic" evidence="5">
    <location>
        <begin position="50"/>
        <end position="238"/>
    </location>
</feature>
<dbReference type="RefSeq" id="WP_046638408.1">
    <property type="nucleotide sequence ID" value="NZ_CCRH01000034.1"/>
</dbReference>
<evidence type="ECO:0000256" key="3">
    <source>
        <dbReference type="ARBA" id="ARBA00022801"/>
    </source>
</evidence>
<keyword evidence="2" id="KW-0479">Metal-binding</keyword>
<keyword evidence="3" id="KW-0378">Hydrolase</keyword>
<gene>
    <name evidence="6" type="primary">eutE</name>
    <name evidence="6" type="ORF">NGAL_HAMBI1145_59340</name>
    <name evidence="7" type="ORF">NGAL_HAMBI1189_57140</name>
</gene>
<dbReference type="EMBL" id="CCRH01000034">
    <property type="protein sequence ID" value="CDZ41515.1"/>
    <property type="molecule type" value="Genomic_DNA"/>
</dbReference>
<dbReference type="CDD" id="cd06252">
    <property type="entry name" value="M14_ASTE_ASPA-like"/>
    <property type="match status" value="1"/>
</dbReference>
<dbReference type="Proteomes" id="UP000039660">
    <property type="component" value="Unassembled WGS sequence"/>
</dbReference>
<evidence type="ECO:0000259" key="5">
    <source>
        <dbReference type="Pfam" id="PF24827"/>
    </source>
</evidence>
<evidence type="ECO:0000313" key="8">
    <source>
        <dbReference type="Proteomes" id="UP000039660"/>
    </source>
</evidence>
<dbReference type="PANTHER" id="PTHR37326">
    <property type="entry name" value="BLL3975 PROTEIN"/>
    <property type="match status" value="1"/>
</dbReference>
<dbReference type="Pfam" id="PF24827">
    <property type="entry name" value="AstE_AspA_cat"/>
    <property type="match status" value="1"/>
</dbReference>
<dbReference type="GO" id="GO:0016811">
    <property type="term" value="F:hydrolase activity, acting on carbon-nitrogen (but not peptide) bonds, in linear amides"/>
    <property type="evidence" value="ECO:0007669"/>
    <property type="project" value="InterPro"/>
</dbReference>
<dbReference type="OrthoDB" id="9782876at2"/>
<dbReference type="AlphaFoldDB" id="A0A0T7G2G2"/>
<evidence type="ECO:0000256" key="4">
    <source>
        <dbReference type="ARBA" id="ARBA00022833"/>
    </source>
</evidence>
<dbReference type="GO" id="GO:0046872">
    <property type="term" value="F:metal ion binding"/>
    <property type="evidence" value="ECO:0007669"/>
    <property type="project" value="UniProtKB-KW"/>
</dbReference>
<evidence type="ECO:0000313" key="9">
    <source>
        <dbReference type="Proteomes" id="UP000046176"/>
    </source>
</evidence>
<reference evidence="8 9" key="1">
    <citation type="submission" date="2014-08" db="EMBL/GenBank/DDBJ databases">
        <authorList>
            <person name="Chen Y.-H."/>
        </authorList>
    </citation>
    <scope>NUCLEOTIDE SEQUENCE [LARGE SCALE GENOMIC DNA]</scope>
</reference>
<keyword evidence="4" id="KW-0862">Zinc</keyword>
<dbReference type="Proteomes" id="UP000046176">
    <property type="component" value="Unassembled WGS sequence"/>
</dbReference>